<feature type="domain" description="Glycoside hydrolase family 31 N-terminal" evidence="4">
    <location>
        <begin position="16"/>
        <end position="173"/>
    </location>
</feature>
<sequence>MKERHVDVPLHHGGIVRVEPVSERIFRIRLGTHTRFAEAALVKYGVVRSEWAPVPFELEEREDAVTIRTVEAAVTVSRGDGRVTFSDGDGLELLRETESPNSSAESGFAAEFSLADDEKLYGLGDESRVGLQKRGHRAKMWVKNVDCYSPIPFLYSNKGWGLFLNTTWRHFFDLGHSKPDRWRLFARNGELDYYLIAGKDYGQLLDGYTDITGKPQMLPIWAYGLTFVCNQQANAREMLDDAMSFRREGIPCDLIGLEPGWMEKNYDYSTGKKWHPDRFYIPGWAPVGQQTFVGALERLGFKLSLWLCSDYDITYHEEKLAGERAQASGNEQESGDYHPDDFEQDLRAHAPVYMDQLTKRDEPWFRHLTPFVDQGVKAFKMDGARQVNEHPDRKWGNGMDDEEMHNAYPVLLNKQMHEGFREHGGLRPMIYTSGGYAGIQRYAATWAGDTGGGPKPLVSMLAHGMTGHANASCDMDVFTPQGIHFGFLQPWSQVNSWAYWRHPWLLGENLLPMFKAYAKLRYRLLPYIYSAAHVAAQTAMPIIRAMPLAYPDDPRCDELTQQYMFGPSMLVAAFTNEVHLPEGEWIDYWSGERYVGPADVTADVPGDRGGPLFIKAGAILPLWPEMDYVGHKPVDTIGLHLYPHGSSEFTLYEDDGTTFRYAGGEIAVTRITSEADDREIRIVIEPREGCYENMPEQRSFELGIHAGAAPSEVLLQGRRLDSGKDWHYADGIIRLTVHEAADRSHSIELRCLSALSGC</sequence>
<dbReference type="Pfam" id="PF01055">
    <property type="entry name" value="Glyco_hydro_31_2nd"/>
    <property type="match status" value="1"/>
</dbReference>
<keyword evidence="2" id="KW-0378">Hydrolase</keyword>
<organism evidence="7 8">
    <name type="scientific">Paenibacillus hodogayensis</name>
    <dbReference type="NCBI Taxonomy" id="279208"/>
    <lineage>
        <taxon>Bacteria</taxon>
        <taxon>Bacillati</taxon>
        <taxon>Bacillota</taxon>
        <taxon>Bacilli</taxon>
        <taxon>Bacillales</taxon>
        <taxon>Paenibacillaceae</taxon>
        <taxon>Paenibacillus</taxon>
    </lineage>
</organism>
<dbReference type="SUPFAM" id="SSF74650">
    <property type="entry name" value="Galactose mutarotase-like"/>
    <property type="match status" value="1"/>
</dbReference>
<dbReference type="Proteomes" id="UP001589619">
    <property type="component" value="Unassembled WGS sequence"/>
</dbReference>
<dbReference type="RefSeq" id="WP_344915043.1">
    <property type="nucleotide sequence ID" value="NZ_BAAAYO010000014.1"/>
</dbReference>
<evidence type="ECO:0000259" key="3">
    <source>
        <dbReference type="Pfam" id="PF01055"/>
    </source>
</evidence>
<comment type="similarity">
    <text evidence="1 2">Belongs to the glycosyl hydrolase 31 family.</text>
</comment>
<keyword evidence="2" id="KW-0326">Glycosidase</keyword>
<evidence type="ECO:0000313" key="7">
    <source>
        <dbReference type="EMBL" id="MFB9753817.1"/>
    </source>
</evidence>
<dbReference type="PANTHER" id="PTHR43863">
    <property type="entry name" value="HYDROLASE, PUTATIVE (AFU_ORTHOLOGUE AFUA_1G03140)-RELATED"/>
    <property type="match status" value="1"/>
</dbReference>
<dbReference type="InterPro" id="IPR033403">
    <property type="entry name" value="DUF5110"/>
</dbReference>
<evidence type="ECO:0000259" key="5">
    <source>
        <dbReference type="Pfam" id="PF17137"/>
    </source>
</evidence>
<evidence type="ECO:0000313" key="8">
    <source>
        <dbReference type="Proteomes" id="UP001589619"/>
    </source>
</evidence>
<dbReference type="PANTHER" id="PTHR43863:SF2">
    <property type="entry name" value="MALTASE-GLUCOAMYLASE"/>
    <property type="match status" value="1"/>
</dbReference>
<dbReference type="InterPro" id="IPR017853">
    <property type="entry name" value="GH"/>
</dbReference>
<evidence type="ECO:0000259" key="6">
    <source>
        <dbReference type="Pfam" id="PF21365"/>
    </source>
</evidence>
<dbReference type="InterPro" id="IPR048395">
    <property type="entry name" value="Glyco_hydro_31_C"/>
</dbReference>
<dbReference type="Pfam" id="PF13802">
    <property type="entry name" value="Gal_mutarotas_2"/>
    <property type="match status" value="1"/>
</dbReference>
<dbReference type="EMBL" id="JBHMAG010000013">
    <property type="protein sequence ID" value="MFB9753817.1"/>
    <property type="molecule type" value="Genomic_DNA"/>
</dbReference>
<evidence type="ECO:0000259" key="4">
    <source>
        <dbReference type="Pfam" id="PF13802"/>
    </source>
</evidence>
<dbReference type="Gene3D" id="3.20.20.80">
    <property type="entry name" value="Glycosidases"/>
    <property type="match status" value="1"/>
</dbReference>
<gene>
    <name evidence="7" type="ORF">ACFFNY_19790</name>
</gene>
<dbReference type="SUPFAM" id="SSF51445">
    <property type="entry name" value="(Trans)glycosidases"/>
    <property type="match status" value="1"/>
</dbReference>
<feature type="domain" description="DUF5110" evidence="5">
    <location>
        <begin position="637"/>
        <end position="706"/>
    </location>
</feature>
<keyword evidence="8" id="KW-1185">Reference proteome</keyword>
<name>A0ABV5W061_9BACL</name>
<feature type="domain" description="Glycoside hydrolase family 31 TIM barrel" evidence="3">
    <location>
        <begin position="215"/>
        <end position="531"/>
    </location>
</feature>
<evidence type="ECO:0000256" key="1">
    <source>
        <dbReference type="ARBA" id="ARBA00007806"/>
    </source>
</evidence>
<dbReference type="SUPFAM" id="SSF51011">
    <property type="entry name" value="Glycosyl hydrolase domain"/>
    <property type="match status" value="1"/>
</dbReference>
<comment type="caution">
    <text evidence="7">The sequence shown here is derived from an EMBL/GenBank/DDBJ whole genome shotgun (WGS) entry which is preliminary data.</text>
</comment>
<dbReference type="InterPro" id="IPR051816">
    <property type="entry name" value="Glycosyl_Hydrolase_31"/>
</dbReference>
<dbReference type="InterPro" id="IPR013780">
    <property type="entry name" value="Glyco_hydro_b"/>
</dbReference>
<feature type="domain" description="Glycosyl hydrolase family 31 C-terminal" evidence="6">
    <location>
        <begin position="540"/>
        <end position="620"/>
    </location>
</feature>
<reference evidence="7 8" key="1">
    <citation type="submission" date="2024-09" db="EMBL/GenBank/DDBJ databases">
        <authorList>
            <person name="Sun Q."/>
            <person name="Mori K."/>
        </authorList>
    </citation>
    <scope>NUCLEOTIDE SEQUENCE [LARGE SCALE GENOMIC DNA]</scope>
    <source>
        <strain evidence="7 8">JCM 12520</strain>
    </source>
</reference>
<dbReference type="InterPro" id="IPR025887">
    <property type="entry name" value="Glyco_hydro_31_N_dom"/>
</dbReference>
<protein>
    <submittedName>
        <fullName evidence="7">TIM-barrel domain-containing protein</fullName>
    </submittedName>
</protein>
<proteinExistence type="inferred from homology"/>
<dbReference type="Gene3D" id="2.60.40.1760">
    <property type="entry name" value="glycosyl hydrolase (family 31)"/>
    <property type="match status" value="1"/>
</dbReference>
<dbReference type="Gene3D" id="2.60.40.1180">
    <property type="entry name" value="Golgi alpha-mannosidase II"/>
    <property type="match status" value="2"/>
</dbReference>
<dbReference type="Pfam" id="PF21365">
    <property type="entry name" value="Glyco_hydro_31_3rd"/>
    <property type="match status" value="1"/>
</dbReference>
<dbReference type="Pfam" id="PF17137">
    <property type="entry name" value="DUF5110"/>
    <property type="match status" value="1"/>
</dbReference>
<evidence type="ECO:0000256" key="2">
    <source>
        <dbReference type="RuleBase" id="RU361185"/>
    </source>
</evidence>
<dbReference type="InterPro" id="IPR011013">
    <property type="entry name" value="Gal_mutarotase_sf_dom"/>
</dbReference>
<dbReference type="InterPro" id="IPR000322">
    <property type="entry name" value="Glyco_hydro_31_TIM"/>
</dbReference>
<dbReference type="CDD" id="cd14752">
    <property type="entry name" value="GH31_N"/>
    <property type="match status" value="1"/>
</dbReference>
<accession>A0ABV5W061</accession>